<sequence>MSDDWLSQSMSEEFAEGGHERDDTPAPFDLLSEAVSEEVADVPILPSSKASSQEVAQAAGEDGVLGGDAPKAITLLAPIHQIKGAWKQAGKATDAIFDVESGGVRLVSFPGLEKWQVPLPTKNFDRARDITNCLRLVGGRLRCELVLGATNGSNWVKPTPTERGTQLLANPERIVDVAESLLRAYDFLCFWRSLVEETNKPHTLHVALDLYIDMKICSGILGNNGSDTMGAPTTKVVRSEHTTNPSSGHHRRGSSVETVKPVKQTKPVESTKPVDITKPIDTTPTVTAKATSGRTTSRVRITNEAGEPIDFTRLLTPGKSTTPTRAATDTATKVPSSTTPDTSSFPNHHRLASVSTVVLSNLRKEELVPSKVHDAEVPAEQAIINGVHAFPTPETAIKHLSDPSMRDAGFEVCASFLKQQLLSHHRDWVLSSDSKAARASWSIKETMNQFIEALHDKFSTLPHDSDDYYKPTPELEDWVFEVIIAVDKAKRRSGQRARANSQLEYALEGLEMDREAEQEREAKAAAEHQRQMEEQEAESAKSETAKSETEPQDHDRQ</sequence>
<feature type="compositionally biased region" description="Polar residues" evidence="1">
    <location>
        <begin position="1"/>
        <end position="11"/>
    </location>
</feature>
<organism evidence="2 3">
    <name type="scientific">Anthostomella pinea</name>
    <dbReference type="NCBI Taxonomy" id="933095"/>
    <lineage>
        <taxon>Eukaryota</taxon>
        <taxon>Fungi</taxon>
        <taxon>Dikarya</taxon>
        <taxon>Ascomycota</taxon>
        <taxon>Pezizomycotina</taxon>
        <taxon>Sordariomycetes</taxon>
        <taxon>Xylariomycetidae</taxon>
        <taxon>Xylariales</taxon>
        <taxon>Xylariaceae</taxon>
        <taxon>Anthostomella</taxon>
    </lineage>
</organism>
<feature type="compositionally biased region" description="Polar residues" evidence="1">
    <location>
        <begin position="280"/>
        <end position="296"/>
    </location>
</feature>
<evidence type="ECO:0000256" key="1">
    <source>
        <dbReference type="SAM" id="MobiDB-lite"/>
    </source>
</evidence>
<comment type="caution">
    <text evidence="2">The sequence shown here is derived from an EMBL/GenBank/DDBJ whole genome shotgun (WGS) entry which is preliminary data.</text>
</comment>
<protein>
    <submittedName>
        <fullName evidence="2">Uu.00g002870.m01.CDS01</fullName>
    </submittedName>
</protein>
<feature type="region of interest" description="Disordered" evidence="1">
    <location>
        <begin position="239"/>
        <end position="296"/>
    </location>
</feature>
<feature type="region of interest" description="Disordered" evidence="1">
    <location>
        <begin position="313"/>
        <end position="348"/>
    </location>
</feature>
<gene>
    <name evidence="2" type="ORF">KHLLAP_LOCUS6625</name>
</gene>
<feature type="compositionally biased region" description="Basic and acidic residues" evidence="1">
    <location>
        <begin position="511"/>
        <end position="557"/>
    </location>
</feature>
<dbReference type="EMBL" id="CAUWAG010000008">
    <property type="protein sequence ID" value="CAJ2506157.1"/>
    <property type="molecule type" value="Genomic_DNA"/>
</dbReference>
<accession>A0AAI8VK94</accession>
<reference evidence="2" key="1">
    <citation type="submission" date="2023-10" db="EMBL/GenBank/DDBJ databases">
        <authorList>
            <person name="Hackl T."/>
        </authorList>
    </citation>
    <scope>NUCLEOTIDE SEQUENCE</scope>
</reference>
<dbReference type="AlphaFoldDB" id="A0AAI8VK94"/>
<evidence type="ECO:0000313" key="2">
    <source>
        <dbReference type="EMBL" id="CAJ2506157.1"/>
    </source>
</evidence>
<dbReference type="Proteomes" id="UP001295740">
    <property type="component" value="Unassembled WGS sequence"/>
</dbReference>
<feature type="region of interest" description="Disordered" evidence="1">
    <location>
        <begin position="505"/>
        <end position="557"/>
    </location>
</feature>
<keyword evidence="3" id="KW-1185">Reference proteome</keyword>
<evidence type="ECO:0000313" key="3">
    <source>
        <dbReference type="Proteomes" id="UP001295740"/>
    </source>
</evidence>
<proteinExistence type="predicted"/>
<name>A0AAI8VK94_9PEZI</name>
<feature type="region of interest" description="Disordered" evidence="1">
    <location>
        <begin position="1"/>
        <end position="29"/>
    </location>
</feature>
<feature type="compositionally biased region" description="Low complexity" evidence="1">
    <location>
        <begin position="321"/>
        <end position="346"/>
    </location>
</feature>